<name>A0ABR7GQN8_9FIRM</name>
<organism evidence="1 2">
    <name type="scientific">Agathobaculum hominis</name>
    <dbReference type="NCBI Taxonomy" id="2763014"/>
    <lineage>
        <taxon>Bacteria</taxon>
        <taxon>Bacillati</taxon>
        <taxon>Bacillota</taxon>
        <taxon>Clostridia</taxon>
        <taxon>Eubacteriales</taxon>
        <taxon>Butyricicoccaceae</taxon>
        <taxon>Agathobaculum</taxon>
    </lineage>
</organism>
<evidence type="ECO:0000313" key="1">
    <source>
        <dbReference type="EMBL" id="MBC5696626.1"/>
    </source>
</evidence>
<comment type="caution">
    <text evidence="1">The sequence shown here is derived from an EMBL/GenBank/DDBJ whole genome shotgun (WGS) entry which is preliminary data.</text>
</comment>
<protein>
    <recommendedName>
        <fullName evidence="3">SLH domain-containing protein</fullName>
    </recommendedName>
</protein>
<gene>
    <name evidence="1" type="ORF">H8S02_11885</name>
</gene>
<accession>A0ABR7GQN8</accession>
<dbReference type="EMBL" id="JACOPK010000013">
    <property type="protein sequence ID" value="MBC5696626.1"/>
    <property type="molecule type" value="Genomic_DNA"/>
</dbReference>
<sequence>MDWAKANGVSDGINPTVNITHEQLVTMLYRYAGFLNHGRPSCFYLV</sequence>
<proteinExistence type="predicted"/>
<reference evidence="1 2" key="1">
    <citation type="submission" date="2020-08" db="EMBL/GenBank/DDBJ databases">
        <title>Genome public.</title>
        <authorList>
            <person name="Liu C."/>
            <person name="Sun Q."/>
        </authorList>
    </citation>
    <scope>NUCLEOTIDE SEQUENCE [LARGE SCALE GENOMIC DNA]</scope>
    <source>
        <strain evidence="1 2">M2</strain>
    </source>
</reference>
<evidence type="ECO:0008006" key="3">
    <source>
        <dbReference type="Google" id="ProtNLM"/>
    </source>
</evidence>
<dbReference type="Proteomes" id="UP000641741">
    <property type="component" value="Unassembled WGS sequence"/>
</dbReference>
<dbReference type="RefSeq" id="WP_186970692.1">
    <property type="nucleotide sequence ID" value="NZ_JACOPK010000013.1"/>
</dbReference>
<keyword evidence="2" id="KW-1185">Reference proteome</keyword>
<evidence type="ECO:0000313" key="2">
    <source>
        <dbReference type="Proteomes" id="UP000641741"/>
    </source>
</evidence>